<sequence>MEMKKFVVLHMKMVTDHKRNGKVILNSTHKWRYRGSDSGYNIQLNNFNILSVDVGLVDHLGLFINYRR</sequence>
<dbReference type="PaxDb" id="3880-AES64437"/>
<protein>
    <submittedName>
        <fullName evidence="1 2">Uncharacterized protein</fullName>
    </submittedName>
</protein>
<accession>G7ILY6</accession>
<dbReference type="Proteomes" id="UP000002051">
    <property type="component" value="Chromosome 2"/>
</dbReference>
<dbReference type="EnsemblPlants" id="AES64437">
    <property type="protein sequence ID" value="AES64437"/>
    <property type="gene ID" value="MTR_2g025400"/>
</dbReference>
<reference evidence="1 3" key="1">
    <citation type="journal article" date="2011" name="Nature">
        <title>The Medicago genome provides insight into the evolution of rhizobial symbioses.</title>
        <authorList>
            <person name="Young N.D."/>
            <person name="Debelle F."/>
            <person name="Oldroyd G.E."/>
            <person name="Geurts R."/>
            <person name="Cannon S.B."/>
            <person name="Udvardi M.K."/>
            <person name="Benedito V.A."/>
            <person name="Mayer K.F."/>
            <person name="Gouzy J."/>
            <person name="Schoof H."/>
            <person name="Van de Peer Y."/>
            <person name="Proost S."/>
            <person name="Cook D.R."/>
            <person name="Meyers B.C."/>
            <person name="Spannagl M."/>
            <person name="Cheung F."/>
            <person name="De Mita S."/>
            <person name="Krishnakumar V."/>
            <person name="Gundlach H."/>
            <person name="Zhou S."/>
            <person name="Mudge J."/>
            <person name="Bharti A.K."/>
            <person name="Murray J.D."/>
            <person name="Naoumkina M.A."/>
            <person name="Rosen B."/>
            <person name="Silverstein K.A."/>
            <person name="Tang H."/>
            <person name="Rombauts S."/>
            <person name="Zhao P.X."/>
            <person name="Zhou P."/>
            <person name="Barbe V."/>
            <person name="Bardou P."/>
            <person name="Bechner M."/>
            <person name="Bellec A."/>
            <person name="Berger A."/>
            <person name="Berges H."/>
            <person name="Bidwell S."/>
            <person name="Bisseling T."/>
            <person name="Choisne N."/>
            <person name="Couloux A."/>
            <person name="Denny R."/>
            <person name="Deshpande S."/>
            <person name="Dai X."/>
            <person name="Doyle J.J."/>
            <person name="Dudez A.M."/>
            <person name="Farmer A.D."/>
            <person name="Fouteau S."/>
            <person name="Franken C."/>
            <person name="Gibelin C."/>
            <person name="Gish J."/>
            <person name="Goldstein S."/>
            <person name="Gonzalez A.J."/>
            <person name="Green P.J."/>
            <person name="Hallab A."/>
            <person name="Hartog M."/>
            <person name="Hua A."/>
            <person name="Humphray S.J."/>
            <person name="Jeong D.H."/>
            <person name="Jing Y."/>
            <person name="Jocker A."/>
            <person name="Kenton S.M."/>
            <person name="Kim D.J."/>
            <person name="Klee K."/>
            <person name="Lai H."/>
            <person name="Lang C."/>
            <person name="Lin S."/>
            <person name="Macmil S.L."/>
            <person name="Magdelenat G."/>
            <person name="Matthews L."/>
            <person name="McCorrison J."/>
            <person name="Monaghan E.L."/>
            <person name="Mun J.H."/>
            <person name="Najar F.Z."/>
            <person name="Nicholson C."/>
            <person name="Noirot C."/>
            <person name="O'Bleness M."/>
            <person name="Paule C.R."/>
            <person name="Poulain J."/>
            <person name="Prion F."/>
            <person name="Qin B."/>
            <person name="Qu C."/>
            <person name="Retzel E.F."/>
            <person name="Riddle C."/>
            <person name="Sallet E."/>
            <person name="Samain S."/>
            <person name="Samson N."/>
            <person name="Sanders I."/>
            <person name="Saurat O."/>
            <person name="Scarpelli C."/>
            <person name="Schiex T."/>
            <person name="Segurens B."/>
            <person name="Severin A.J."/>
            <person name="Sherrier D.J."/>
            <person name="Shi R."/>
            <person name="Sims S."/>
            <person name="Singer S.R."/>
            <person name="Sinharoy S."/>
            <person name="Sterck L."/>
            <person name="Viollet A."/>
            <person name="Wang B.B."/>
            <person name="Wang K."/>
            <person name="Wang M."/>
            <person name="Wang X."/>
            <person name="Warfsmann J."/>
            <person name="Weissenbach J."/>
            <person name="White D.D."/>
            <person name="White J.D."/>
            <person name="Wiley G.B."/>
            <person name="Wincker P."/>
            <person name="Xing Y."/>
            <person name="Yang L."/>
            <person name="Yao Z."/>
            <person name="Ying F."/>
            <person name="Zhai J."/>
            <person name="Zhou L."/>
            <person name="Zuber A."/>
            <person name="Denarie J."/>
            <person name="Dixon R.A."/>
            <person name="May G.D."/>
            <person name="Schwartz D.C."/>
            <person name="Rogers J."/>
            <person name="Quetier F."/>
            <person name="Town C.D."/>
            <person name="Roe B.A."/>
        </authorList>
    </citation>
    <scope>NUCLEOTIDE SEQUENCE [LARGE SCALE GENOMIC DNA]</scope>
    <source>
        <strain evidence="1">A17</strain>
        <strain evidence="2 3">cv. Jemalong A17</strain>
    </source>
</reference>
<evidence type="ECO:0000313" key="3">
    <source>
        <dbReference type="Proteomes" id="UP000002051"/>
    </source>
</evidence>
<evidence type="ECO:0000313" key="1">
    <source>
        <dbReference type="EMBL" id="AES64437.1"/>
    </source>
</evidence>
<name>G7ILY6_MEDTR</name>
<proteinExistence type="predicted"/>
<organism evidence="1 3">
    <name type="scientific">Medicago truncatula</name>
    <name type="common">Barrel medic</name>
    <name type="synonym">Medicago tribuloides</name>
    <dbReference type="NCBI Taxonomy" id="3880"/>
    <lineage>
        <taxon>Eukaryota</taxon>
        <taxon>Viridiplantae</taxon>
        <taxon>Streptophyta</taxon>
        <taxon>Embryophyta</taxon>
        <taxon>Tracheophyta</taxon>
        <taxon>Spermatophyta</taxon>
        <taxon>Magnoliopsida</taxon>
        <taxon>eudicotyledons</taxon>
        <taxon>Gunneridae</taxon>
        <taxon>Pentapetalae</taxon>
        <taxon>rosids</taxon>
        <taxon>fabids</taxon>
        <taxon>Fabales</taxon>
        <taxon>Fabaceae</taxon>
        <taxon>Papilionoideae</taxon>
        <taxon>50 kb inversion clade</taxon>
        <taxon>NPAAA clade</taxon>
        <taxon>Hologalegina</taxon>
        <taxon>IRL clade</taxon>
        <taxon>Trifolieae</taxon>
        <taxon>Medicago</taxon>
    </lineage>
</organism>
<dbReference type="EMBL" id="CM001218">
    <property type="protein sequence ID" value="AES64437.1"/>
    <property type="molecule type" value="Genomic_DNA"/>
</dbReference>
<reference evidence="1 3" key="2">
    <citation type="journal article" date="2014" name="BMC Genomics">
        <title>An improved genome release (version Mt4.0) for the model legume Medicago truncatula.</title>
        <authorList>
            <person name="Tang H."/>
            <person name="Krishnakumar V."/>
            <person name="Bidwell S."/>
            <person name="Rosen B."/>
            <person name="Chan A."/>
            <person name="Zhou S."/>
            <person name="Gentzbittel L."/>
            <person name="Childs K.L."/>
            <person name="Yandell M."/>
            <person name="Gundlach H."/>
            <person name="Mayer K.F."/>
            <person name="Schwartz D.C."/>
            <person name="Town C.D."/>
        </authorList>
    </citation>
    <scope>GENOME REANNOTATION</scope>
    <source>
        <strain evidence="2 3">cv. Jemalong A17</strain>
    </source>
</reference>
<gene>
    <name evidence="1" type="ordered locus">MTR_2g025400</name>
</gene>
<reference evidence="2" key="3">
    <citation type="submission" date="2015-04" db="UniProtKB">
        <authorList>
            <consortium name="EnsemblPlants"/>
        </authorList>
    </citation>
    <scope>IDENTIFICATION</scope>
    <source>
        <strain evidence="2">cv. Jemalong A17</strain>
    </source>
</reference>
<evidence type="ECO:0000313" key="2">
    <source>
        <dbReference type="EnsemblPlants" id="AES64437"/>
    </source>
</evidence>
<dbReference type="HOGENOM" id="CLU_2797732_0_0_1"/>
<keyword evidence="3" id="KW-1185">Reference proteome</keyword>
<dbReference type="AlphaFoldDB" id="G7ILY6"/>